<reference evidence="12" key="1">
    <citation type="submission" date="2022-12" db="EMBL/GenBank/DDBJ databases">
        <authorList>
            <person name="Petersen C."/>
        </authorList>
    </citation>
    <scope>NUCLEOTIDE SEQUENCE</scope>
    <source>
        <strain evidence="12">IBT 17660</strain>
    </source>
</reference>
<dbReference type="GO" id="GO:0003964">
    <property type="term" value="F:RNA-directed DNA polymerase activity"/>
    <property type="evidence" value="ECO:0007669"/>
    <property type="project" value="UniProtKB-KW"/>
</dbReference>
<keyword evidence="9" id="KW-0239">DNA-directed DNA polymerase</keyword>
<dbReference type="GO" id="GO:0015074">
    <property type="term" value="P:DNA integration"/>
    <property type="evidence" value="ECO:0007669"/>
    <property type="project" value="UniProtKB-KW"/>
</dbReference>
<dbReference type="GO" id="GO:0006310">
    <property type="term" value="P:DNA recombination"/>
    <property type="evidence" value="ECO:0007669"/>
    <property type="project" value="UniProtKB-KW"/>
</dbReference>
<gene>
    <name evidence="12" type="ORF">N7530_003767</name>
</gene>
<evidence type="ECO:0000256" key="8">
    <source>
        <dbReference type="ARBA" id="ARBA00022918"/>
    </source>
</evidence>
<keyword evidence="8" id="KW-0695">RNA-directed DNA polymerase</keyword>
<dbReference type="GO" id="GO:0003887">
    <property type="term" value="F:DNA-directed DNA polymerase activity"/>
    <property type="evidence" value="ECO:0007669"/>
    <property type="project" value="UniProtKB-KW"/>
</dbReference>
<reference evidence="12" key="2">
    <citation type="journal article" date="2023" name="IMA Fungus">
        <title>Comparative genomic study of the Penicillium genus elucidates a diverse pangenome and 15 lateral gene transfer events.</title>
        <authorList>
            <person name="Petersen C."/>
            <person name="Sorensen T."/>
            <person name="Nielsen M.R."/>
            <person name="Sondergaard T.E."/>
            <person name="Sorensen J.L."/>
            <person name="Fitzpatrick D.A."/>
            <person name="Frisvad J.C."/>
            <person name="Nielsen K.L."/>
        </authorList>
    </citation>
    <scope>NUCLEOTIDE SEQUENCE</scope>
    <source>
        <strain evidence="12">IBT 17660</strain>
    </source>
</reference>
<dbReference type="OrthoDB" id="4369352at2759"/>
<evidence type="ECO:0000256" key="11">
    <source>
        <dbReference type="ARBA" id="ARBA00023172"/>
    </source>
</evidence>
<keyword evidence="10" id="KW-0238">DNA-binding</keyword>
<keyword evidence="4" id="KW-0255">Endonuclease</keyword>
<evidence type="ECO:0000313" key="13">
    <source>
        <dbReference type="Proteomes" id="UP001147760"/>
    </source>
</evidence>
<keyword evidence="9" id="KW-0808">Transferase</keyword>
<evidence type="ECO:0000256" key="7">
    <source>
        <dbReference type="ARBA" id="ARBA00022908"/>
    </source>
</evidence>
<dbReference type="InterPro" id="IPR039537">
    <property type="entry name" value="Retrotran_Ty1/copia-like"/>
</dbReference>
<keyword evidence="2" id="KW-0540">Nuclease</keyword>
<keyword evidence="1" id="KW-0548">Nucleotidyltransferase</keyword>
<sequence length="467" mass="53102">MTPHRSVFVNFRQCVLPVSTTTGDVFYTKGYRDMILKLLNQDRTDSLPSLTLKKTKSGFIIFKHQDQTFGSPESIIGFATCEGEYYWLNCNSIDKVDYILNCNLITRSLNLVFIVRKPRSNIAPISVDLAYRRICHTGEDYIKKIEIYIDSVALKPSTGVTFPCTPCIKGKGHSLPFGKEPISIASYSSEHYFVTFTDNATRFIWLFLLKSRAEVTEKRFTVITLLNISRLPPISLLVLPKYLWGYLLSGVNYTINRLYTSRISISPYEALYRKKPDLSNLQKRATKLDLYIDKARLITYDEGDNYMLYNMRTKKIVRSRNPLSDCYVPVDFLNEYNYQGTPFSDAYFTDETLVQTEVQTILLRFGTPPPPTIEDGDSANLFTPVSPPLEASDPAILRENSSLSTIEDRLLNPDSFELPYDDKMAGSLGRHVEAQREDIGVHFEAGVLGVLVEPQSSSREAVNQDHT</sequence>
<evidence type="ECO:0000256" key="4">
    <source>
        <dbReference type="ARBA" id="ARBA00022759"/>
    </source>
</evidence>
<comment type="caution">
    <text evidence="12">The sequence shown here is derived from an EMBL/GenBank/DDBJ whole genome shotgun (WGS) entry which is preliminary data.</text>
</comment>
<organism evidence="12 13">
    <name type="scientific">Penicillium desertorum</name>
    <dbReference type="NCBI Taxonomy" id="1303715"/>
    <lineage>
        <taxon>Eukaryota</taxon>
        <taxon>Fungi</taxon>
        <taxon>Dikarya</taxon>
        <taxon>Ascomycota</taxon>
        <taxon>Pezizomycotina</taxon>
        <taxon>Eurotiomycetes</taxon>
        <taxon>Eurotiomycetidae</taxon>
        <taxon>Eurotiales</taxon>
        <taxon>Aspergillaceae</taxon>
        <taxon>Penicillium</taxon>
    </lineage>
</organism>
<protein>
    <submittedName>
        <fullName evidence="12">Uncharacterized protein</fullName>
    </submittedName>
</protein>
<evidence type="ECO:0000256" key="10">
    <source>
        <dbReference type="ARBA" id="ARBA00023125"/>
    </source>
</evidence>
<evidence type="ECO:0000313" key="12">
    <source>
        <dbReference type="EMBL" id="KAJ5478258.1"/>
    </source>
</evidence>
<evidence type="ECO:0000256" key="9">
    <source>
        <dbReference type="ARBA" id="ARBA00022932"/>
    </source>
</evidence>
<keyword evidence="5" id="KW-0378">Hydrolase</keyword>
<evidence type="ECO:0000256" key="6">
    <source>
        <dbReference type="ARBA" id="ARBA00022842"/>
    </source>
</evidence>
<dbReference type="GO" id="GO:0016787">
    <property type="term" value="F:hydrolase activity"/>
    <property type="evidence" value="ECO:0007669"/>
    <property type="project" value="UniProtKB-KW"/>
</dbReference>
<keyword evidence="11" id="KW-0233">DNA recombination</keyword>
<keyword evidence="7" id="KW-0229">DNA integration</keyword>
<name>A0A9W9WWX9_9EURO</name>
<dbReference type="PANTHER" id="PTHR42648:SF11">
    <property type="entry name" value="TRANSPOSON TY4-P GAG-POL POLYPROTEIN"/>
    <property type="match status" value="1"/>
</dbReference>
<dbReference type="EMBL" id="JAPWDO010000003">
    <property type="protein sequence ID" value="KAJ5478258.1"/>
    <property type="molecule type" value="Genomic_DNA"/>
</dbReference>
<dbReference type="GO" id="GO:0004519">
    <property type="term" value="F:endonuclease activity"/>
    <property type="evidence" value="ECO:0007669"/>
    <property type="project" value="UniProtKB-KW"/>
</dbReference>
<dbReference type="Proteomes" id="UP001147760">
    <property type="component" value="Unassembled WGS sequence"/>
</dbReference>
<evidence type="ECO:0000256" key="3">
    <source>
        <dbReference type="ARBA" id="ARBA00022723"/>
    </source>
</evidence>
<keyword evidence="3" id="KW-0479">Metal-binding</keyword>
<evidence type="ECO:0000256" key="5">
    <source>
        <dbReference type="ARBA" id="ARBA00022801"/>
    </source>
</evidence>
<dbReference type="GO" id="GO:0046872">
    <property type="term" value="F:metal ion binding"/>
    <property type="evidence" value="ECO:0007669"/>
    <property type="project" value="UniProtKB-KW"/>
</dbReference>
<evidence type="ECO:0000256" key="2">
    <source>
        <dbReference type="ARBA" id="ARBA00022722"/>
    </source>
</evidence>
<dbReference type="GO" id="GO:0003677">
    <property type="term" value="F:DNA binding"/>
    <property type="evidence" value="ECO:0007669"/>
    <property type="project" value="UniProtKB-KW"/>
</dbReference>
<dbReference type="AlphaFoldDB" id="A0A9W9WWX9"/>
<evidence type="ECO:0000256" key="1">
    <source>
        <dbReference type="ARBA" id="ARBA00022695"/>
    </source>
</evidence>
<keyword evidence="13" id="KW-1185">Reference proteome</keyword>
<accession>A0A9W9WWX9</accession>
<dbReference type="PANTHER" id="PTHR42648">
    <property type="entry name" value="TRANSPOSASE, PUTATIVE-RELATED"/>
    <property type="match status" value="1"/>
</dbReference>
<proteinExistence type="predicted"/>
<keyword evidence="6" id="KW-0460">Magnesium</keyword>